<dbReference type="Pfam" id="PF00589">
    <property type="entry name" value="Phage_integrase"/>
    <property type="match status" value="1"/>
</dbReference>
<dbReference type="AlphaFoldDB" id="A0A6L9LF63"/>
<evidence type="ECO:0000256" key="1">
    <source>
        <dbReference type="ARBA" id="ARBA00008857"/>
    </source>
</evidence>
<dbReference type="GO" id="GO:0015074">
    <property type="term" value="P:DNA integration"/>
    <property type="evidence" value="ECO:0007669"/>
    <property type="project" value="InterPro"/>
</dbReference>
<dbReference type="Gene3D" id="1.10.443.10">
    <property type="entry name" value="Intergrase catalytic core"/>
    <property type="match status" value="1"/>
</dbReference>
<dbReference type="Proteomes" id="UP000474175">
    <property type="component" value="Unassembled WGS sequence"/>
</dbReference>
<feature type="domain" description="Tyr recombinase" evidence="4">
    <location>
        <begin position="209"/>
        <end position="400"/>
    </location>
</feature>
<organism evidence="5 6">
    <name type="scientific">Spirosoma terrae</name>
    <dbReference type="NCBI Taxonomy" id="1968276"/>
    <lineage>
        <taxon>Bacteria</taxon>
        <taxon>Pseudomonadati</taxon>
        <taxon>Bacteroidota</taxon>
        <taxon>Cytophagia</taxon>
        <taxon>Cytophagales</taxon>
        <taxon>Cytophagaceae</taxon>
        <taxon>Spirosoma</taxon>
    </lineage>
</organism>
<dbReference type="InterPro" id="IPR013762">
    <property type="entry name" value="Integrase-like_cat_sf"/>
</dbReference>
<dbReference type="GO" id="GO:0003677">
    <property type="term" value="F:DNA binding"/>
    <property type="evidence" value="ECO:0007669"/>
    <property type="project" value="UniProtKB-KW"/>
</dbReference>
<dbReference type="Gene3D" id="1.10.150.130">
    <property type="match status" value="1"/>
</dbReference>
<dbReference type="SUPFAM" id="SSF56349">
    <property type="entry name" value="DNA breaking-rejoining enzymes"/>
    <property type="match status" value="1"/>
</dbReference>
<accession>A0A6L9LF63</accession>
<dbReference type="Pfam" id="PF13102">
    <property type="entry name" value="Phage_int_SAM_5"/>
    <property type="match status" value="1"/>
</dbReference>
<dbReference type="InterPro" id="IPR010998">
    <property type="entry name" value="Integrase_recombinase_N"/>
</dbReference>
<dbReference type="GO" id="GO:0006310">
    <property type="term" value="P:DNA recombination"/>
    <property type="evidence" value="ECO:0007669"/>
    <property type="project" value="UniProtKB-KW"/>
</dbReference>
<dbReference type="CDD" id="cd01185">
    <property type="entry name" value="INTN1_C_like"/>
    <property type="match status" value="1"/>
</dbReference>
<evidence type="ECO:0000313" key="6">
    <source>
        <dbReference type="Proteomes" id="UP000474175"/>
    </source>
</evidence>
<dbReference type="InterPro" id="IPR025269">
    <property type="entry name" value="SAM-like_dom"/>
</dbReference>
<comment type="similarity">
    <text evidence="1">Belongs to the 'phage' integrase family.</text>
</comment>
<dbReference type="InterPro" id="IPR050090">
    <property type="entry name" value="Tyrosine_recombinase_XerCD"/>
</dbReference>
<reference evidence="5 6" key="1">
    <citation type="submission" date="2020-02" db="EMBL/GenBank/DDBJ databases">
        <title>Draft genome sequence of two Spirosoma agri KCTC 52727 and Spirosoma terrae KCTC 52035.</title>
        <authorList>
            <person name="Rojas J."/>
            <person name="Ambika Manirajan B."/>
            <person name="Suarez C."/>
            <person name="Ratering S."/>
            <person name="Schnell S."/>
        </authorList>
    </citation>
    <scope>NUCLEOTIDE SEQUENCE [LARGE SCALE GENOMIC DNA]</scope>
    <source>
        <strain evidence="5 6">KCTC 52035</strain>
    </source>
</reference>
<dbReference type="EMBL" id="JAAFZH010000025">
    <property type="protein sequence ID" value="NDU99216.1"/>
    <property type="molecule type" value="Genomic_DNA"/>
</dbReference>
<dbReference type="PROSITE" id="PS51898">
    <property type="entry name" value="TYR_RECOMBINASE"/>
    <property type="match status" value="1"/>
</dbReference>
<protein>
    <submittedName>
        <fullName evidence="5">Site-specific integrase</fullName>
    </submittedName>
</protein>
<dbReference type="Pfam" id="PF17293">
    <property type="entry name" value="Arm-DNA-bind_5"/>
    <property type="match status" value="1"/>
</dbReference>
<keyword evidence="2" id="KW-0238">DNA-binding</keyword>
<evidence type="ECO:0000259" key="4">
    <source>
        <dbReference type="PROSITE" id="PS51898"/>
    </source>
</evidence>
<dbReference type="RefSeq" id="WP_163955348.1">
    <property type="nucleotide sequence ID" value="NZ_JAAFZH010000025.1"/>
</dbReference>
<dbReference type="InterPro" id="IPR002104">
    <property type="entry name" value="Integrase_catalytic"/>
</dbReference>
<keyword evidence="6" id="KW-1185">Reference proteome</keyword>
<evidence type="ECO:0000256" key="3">
    <source>
        <dbReference type="ARBA" id="ARBA00023172"/>
    </source>
</evidence>
<sequence>MATSYKIILRKEKINGKGEHPLYLRITDNRKSSYKALGIYVAPLLWDDERQIVKRGYPNSARVNNLLTIELGKVQGKALEMATSNKEVSARRIKEAVNRKSSDSFIEYFVGYLDWLKRENKAGTYDKAWATLSKLKQYMPNRNLTFSDIDIDFLRAYERYLRDELGNSINTIHSNLKIFRKLFHQAYMDGTITAEQNSFLRYKLRTEKTNKDYITEDELARLEALEIPERYMMNHHRLMYIFACYSGGLRISDILQLRWRNFTGTHLVVNTHKTGEPVTIKLPKRALEIIDFYKPLTSEKTENFIFPCLNNEADYTDSRVLFRALSSGTAYANKNLKTLAQRAGIDKSISFHTSRHTFATRALRKGVRMEYVSKLMGHTTLKTTQIYAKIVNEELDKAMEVFD</sequence>
<gene>
    <name evidence="5" type="ORF">GK108_30335</name>
</gene>
<proteinExistence type="inferred from homology"/>
<name>A0A6L9LF63_9BACT</name>
<dbReference type="PANTHER" id="PTHR30349:SF64">
    <property type="entry name" value="PROPHAGE INTEGRASE INTD-RELATED"/>
    <property type="match status" value="1"/>
</dbReference>
<evidence type="ECO:0000256" key="2">
    <source>
        <dbReference type="ARBA" id="ARBA00023125"/>
    </source>
</evidence>
<dbReference type="InterPro" id="IPR011010">
    <property type="entry name" value="DNA_brk_join_enz"/>
</dbReference>
<evidence type="ECO:0000313" key="5">
    <source>
        <dbReference type="EMBL" id="NDU99216.1"/>
    </source>
</evidence>
<dbReference type="PANTHER" id="PTHR30349">
    <property type="entry name" value="PHAGE INTEGRASE-RELATED"/>
    <property type="match status" value="1"/>
</dbReference>
<comment type="caution">
    <text evidence="5">The sequence shown here is derived from an EMBL/GenBank/DDBJ whole genome shotgun (WGS) entry which is preliminary data.</text>
</comment>
<keyword evidence="3" id="KW-0233">DNA recombination</keyword>
<dbReference type="InterPro" id="IPR035386">
    <property type="entry name" value="Arm-DNA-bind_5"/>
</dbReference>